<protein>
    <submittedName>
        <fullName evidence="1">Uncharacterized protein</fullName>
    </submittedName>
</protein>
<organism evidence="1 2">
    <name type="scientific">Rhodococcus erythropolis</name>
    <name type="common">Arthrobacter picolinophilus</name>
    <dbReference type="NCBI Taxonomy" id="1833"/>
    <lineage>
        <taxon>Bacteria</taxon>
        <taxon>Bacillati</taxon>
        <taxon>Actinomycetota</taxon>
        <taxon>Actinomycetes</taxon>
        <taxon>Mycobacteriales</taxon>
        <taxon>Nocardiaceae</taxon>
        <taxon>Rhodococcus</taxon>
        <taxon>Rhodococcus erythropolis group</taxon>
    </lineage>
</organism>
<evidence type="ECO:0000313" key="2">
    <source>
        <dbReference type="Proteomes" id="UP000502345"/>
    </source>
</evidence>
<gene>
    <name evidence="1" type="ORF">G9444_6305</name>
</gene>
<dbReference type="EMBL" id="CP050124">
    <property type="protein sequence ID" value="QIP43548.1"/>
    <property type="molecule type" value="Genomic_DNA"/>
</dbReference>
<dbReference type="AlphaFoldDB" id="A0A6G9D313"/>
<name>A0A6G9D313_RHOER</name>
<sequence length="37" mass="3931">MGRRSLVVLSAASFSISGFDGLFNFPSMINLARAALI</sequence>
<proteinExistence type="predicted"/>
<reference evidence="1 2" key="1">
    <citation type="submission" date="2020-03" db="EMBL/GenBank/DDBJ databases">
        <title>Screen low temperature-resistant strains for efficient degradation of petroleum hydrocarbons under the low temperature.</title>
        <authorList>
            <person name="Wang Y."/>
            <person name="Chen J."/>
        </authorList>
    </citation>
    <scope>NUCLEOTIDE SEQUENCE [LARGE SCALE GENOMIC DNA]</scope>
    <source>
        <strain evidence="1 2">KB1</strain>
    </source>
</reference>
<dbReference type="Proteomes" id="UP000502345">
    <property type="component" value="Chromosome"/>
</dbReference>
<accession>A0A6G9D313</accession>
<evidence type="ECO:0000313" key="1">
    <source>
        <dbReference type="EMBL" id="QIP43548.1"/>
    </source>
</evidence>